<evidence type="ECO:0000256" key="1">
    <source>
        <dbReference type="ARBA" id="ARBA00005725"/>
    </source>
</evidence>
<dbReference type="AlphaFoldDB" id="A0A2B7XU45"/>
<proteinExistence type="inferred from homology"/>
<sequence>MRVAIAGSGDITRYFTDEFTKKGHEVVILCRSLKPQFNNRPGVSQIVIDFSSVESIRQAIDESDALVCTILDYTTVFTDIHLSLIEACRQSTRCKRFIPSEYRGNLETHPEEPGFYFRTREPVRKVLREQNELEWTLVSVGWLVDHVLPSKNRYLKEIGPAFPVDLVGKKVIIPGTGREPVAVVSARDVAKALAVLLDAPSWEPYTYISAEEVCWQDVADAVVEKYPGLSVSHIPQAALEGVVKNGDEDERIIAEYQLFSVIGAGRFDPVEVQKQRDTYFKGIHFRTIKELFDAVERDPEVIA</sequence>
<dbReference type="Gene3D" id="3.40.50.720">
    <property type="entry name" value="NAD(P)-binding Rossmann-like Domain"/>
    <property type="match status" value="1"/>
</dbReference>
<dbReference type="Pfam" id="PF13460">
    <property type="entry name" value="NAD_binding_10"/>
    <property type="match status" value="1"/>
</dbReference>
<dbReference type="GO" id="GO:0016491">
    <property type="term" value="F:oxidoreductase activity"/>
    <property type="evidence" value="ECO:0007669"/>
    <property type="project" value="UniProtKB-KW"/>
</dbReference>
<dbReference type="PANTHER" id="PTHR47706:SF4">
    <property type="entry name" value="NMRA-LIKE DOMAIN-CONTAINING PROTEIN"/>
    <property type="match status" value="1"/>
</dbReference>
<evidence type="ECO:0000313" key="6">
    <source>
        <dbReference type="Proteomes" id="UP000224634"/>
    </source>
</evidence>
<dbReference type="Proteomes" id="UP000224634">
    <property type="component" value="Unassembled WGS sequence"/>
</dbReference>
<comment type="similarity">
    <text evidence="1">Belongs to the NmrA-type oxidoreductase family. Isoflavone reductase subfamily.</text>
</comment>
<comment type="caution">
    <text evidence="5">The sequence shown here is derived from an EMBL/GenBank/DDBJ whole genome shotgun (WGS) entry which is preliminary data.</text>
</comment>
<reference evidence="5 6" key="1">
    <citation type="submission" date="2017-10" db="EMBL/GenBank/DDBJ databases">
        <title>Comparative genomics in systemic dimorphic fungi from Ajellomycetaceae.</title>
        <authorList>
            <person name="Munoz J.F."/>
            <person name="Mcewen J.G."/>
            <person name="Clay O.K."/>
            <person name="Cuomo C.A."/>
        </authorList>
    </citation>
    <scope>NUCLEOTIDE SEQUENCE [LARGE SCALE GENOMIC DNA]</scope>
    <source>
        <strain evidence="5 6">UAMH7299</strain>
    </source>
</reference>
<accession>A0A2B7XU45</accession>
<dbReference type="InterPro" id="IPR016040">
    <property type="entry name" value="NAD(P)-bd_dom"/>
</dbReference>
<keyword evidence="3" id="KW-0560">Oxidoreductase</keyword>
<protein>
    <recommendedName>
        <fullName evidence="4">NAD(P)-binding domain-containing protein</fullName>
    </recommendedName>
</protein>
<dbReference type="InterPro" id="IPR051609">
    <property type="entry name" value="NmrA/Isoflavone_reductase-like"/>
</dbReference>
<dbReference type="OrthoDB" id="419598at2759"/>
<feature type="domain" description="NAD(P)-binding" evidence="4">
    <location>
        <begin position="7"/>
        <end position="149"/>
    </location>
</feature>
<dbReference type="EMBL" id="PDNA01000122">
    <property type="protein sequence ID" value="PGH12118.1"/>
    <property type="molecule type" value="Genomic_DNA"/>
</dbReference>
<evidence type="ECO:0000259" key="4">
    <source>
        <dbReference type="Pfam" id="PF13460"/>
    </source>
</evidence>
<organism evidence="5 6">
    <name type="scientific">Polytolypa hystricis (strain UAMH7299)</name>
    <dbReference type="NCBI Taxonomy" id="1447883"/>
    <lineage>
        <taxon>Eukaryota</taxon>
        <taxon>Fungi</taxon>
        <taxon>Dikarya</taxon>
        <taxon>Ascomycota</taxon>
        <taxon>Pezizomycotina</taxon>
        <taxon>Eurotiomycetes</taxon>
        <taxon>Eurotiomycetidae</taxon>
        <taxon>Onygenales</taxon>
        <taxon>Onygenales incertae sedis</taxon>
        <taxon>Polytolypa</taxon>
    </lineage>
</organism>
<keyword evidence="2" id="KW-0521">NADP</keyword>
<evidence type="ECO:0000256" key="2">
    <source>
        <dbReference type="ARBA" id="ARBA00022857"/>
    </source>
</evidence>
<evidence type="ECO:0000256" key="3">
    <source>
        <dbReference type="ARBA" id="ARBA00023002"/>
    </source>
</evidence>
<gene>
    <name evidence="5" type="ORF">AJ80_06839</name>
</gene>
<evidence type="ECO:0000313" key="5">
    <source>
        <dbReference type="EMBL" id="PGH12118.1"/>
    </source>
</evidence>
<keyword evidence="6" id="KW-1185">Reference proteome</keyword>
<name>A0A2B7XU45_POLH7</name>
<dbReference type="InterPro" id="IPR036291">
    <property type="entry name" value="NAD(P)-bd_dom_sf"/>
</dbReference>
<dbReference type="PANTHER" id="PTHR47706">
    <property type="entry name" value="NMRA-LIKE FAMILY PROTEIN"/>
    <property type="match status" value="1"/>
</dbReference>
<dbReference type="SUPFAM" id="SSF51735">
    <property type="entry name" value="NAD(P)-binding Rossmann-fold domains"/>
    <property type="match status" value="1"/>
</dbReference>